<protein>
    <submittedName>
        <fullName evidence="1">Serine threonine kinase</fullName>
    </submittedName>
</protein>
<reference evidence="1 2" key="1">
    <citation type="submission" date="2020-05" db="EMBL/GenBank/DDBJ databases">
        <title>Identification and distribution of gene clusters putatively required for synthesis of sphingolipid metabolism inhibitors in phylogenetically diverse species of the filamentous fungus Fusarium.</title>
        <authorList>
            <person name="Kim H.-S."/>
            <person name="Busman M."/>
            <person name="Brown D.W."/>
            <person name="Divon H."/>
            <person name="Uhlig S."/>
            <person name="Proctor R.H."/>
        </authorList>
    </citation>
    <scope>NUCLEOTIDE SEQUENCE [LARGE SCALE GENOMIC DNA]</scope>
    <source>
        <strain evidence="1 2">NRRL 13617</strain>
    </source>
</reference>
<sequence>MLSEGLCTLITSLHLQHRIHFQAYITSETCFWEGHHRDVRIGSNIPIELNIYGSLQDAGSIGRTLSRAGTYLQFPLCRLEGLEYYNPHFFRMEGYPEQASIPASATSRIEISVDPPLQPQKYPKPALNMDSGPQKRFCKYVESKLVNGVNGLGETAAYIPRSALENYWSQQNVDDVLDSHEPPILEISAYIAKHLCHIFSTLVYTGHTRQISWFCQQVMALSDLHLPFSAQELPPNCTWSKDFLEHQ</sequence>
<dbReference type="EMBL" id="JAAOAQ010000203">
    <property type="protein sequence ID" value="KAF5561823.1"/>
    <property type="molecule type" value="Genomic_DNA"/>
</dbReference>
<proteinExistence type="predicted"/>
<organism evidence="1 2">
    <name type="scientific">Fusarium phyllophilum</name>
    <dbReference type="NCBI Taxonomy" id="47803"/>
    <lineage>
        <taxon>Eukaryota</taxon>
        <taxon>Fungi</taxon>
        <taxon>Dikarya</taxon>
        <taxon>Ascomycota</taxon>
        <taxon>Pezizomycotina</taxon>
        <taxon>Sordariomycetes</taxon>
        <taxon>Hypocreomycetidae</taxon>
        <taxon>Hypocreales</taxon>
        <taxon>Nectriaceae</taxon>
        <taxon>Fusarium</taxon>
        <taxon>Fusarium fujikuroi species complex</taxon>
    </lineage>
</organism>
<dbReference type="OrthoDB" id="448448at2759"/>
<evidence type="ECO:0000313" key="1">
    <source>
        <dbReference type="EMBL" id="KAF5561823.1"/>
    </source>
</evidence>
<comment type="caution">
    <text evidence="1">The sequence shown here is derived from an EMBL/GenBank/DDBJ whole genome shotgun (WGS) entry which is preliminary data.</text>
</comment>
<dbReference type="AlphaFoldDB" id="A0A8H5JUX0"/>
<dbReference type="GO" id="GO:0016301">
    <property type="term" value="F:kinase activity"/>
    <property type="evidence" value="ECO:0007669"/>
    <property type="project" value="UniProtKB-KW"/>
</dbReference>
<gene>
    <name evidence="1" type="ORF">FPHYL_5954</name>
</gene>
<keyword evidence="2" id="KW-1185">Reference proteome</keyword>
<accession>A0A8H5JUX0</accession>
<evidence type="ECO:0000313" key="2">
    <source>
        <dbReference type="Proteomes" id="UP000582016"/>
    </source>
</evidence>
<name>A0A8H5JUX0_9HYPO</name>
<keyword evidence="1" id="KW-0418">Kinase</keyword>
<dbReference type="Proteomes" id="UP000582016">
    <property type="component" value="Unassembled WGS sequence"/>
</dbReference>
<keyword evidence="1" id="KW-0808">Transferase</keyword>